<dbReference type="InterPro" id="IPR007123">
    <property type="entry name" value="Gelsolin-like_dom"/>
</dbReference>
<evidence type="ECO:0000256" key="15">
    <source>
        <dbReference type="ARBA" id="ARBA00025471"/>
    </source>
</evidence>
<evidence type="ECO:0000313" key="22">
    <source>
        <dbReference type="EMBL" id="GMM49711.1"/>
    </source>
</evidence>
<organism evidence="22 23">
    <name type="scientific">Starmerella bacillaris</name>
    <name type="common">Yeast</name>
    <name type="synonym">Candida zemplinina</name>
    <dbReference type="NCBI Taxonomy" id="1247836"/>
    <lineage>
        <taxon>Eukaryota</taxon>
        <taxon>Fungi</taxon>
        <taxon>Dikarya</taxon>
        <taxon>Ascomycota</taxon>
        <taxon>Saccharomycotina</taxon>
        <taxon>Dipodascomycetes</taxon>
        <taxon>Dipodascales</taxon>
        <taxon>Trichomonascaceae</taxon>
        <taxon>Starmerella</taxon>
    </lineage>
</organism>
<dbReference type="Gene3D" id="3.40.50.410">
    <property type="entry name" value="von Willebrand factor, type A domain"/>
    <property type="match status" value="1"/>
</dbReference>
<evidence type="ECO:0000256" key="6">
    <source>
        <dbReference type="ARBA" id="ARBA00022490"/>
    </source>
</evidence>
<keyword evidence="23" id="KW-1185">Reference proteome</keyword>
<evidence type="ECO:0000313" key="23">
    <source>
        <dbReference type="Proteomes" id="UP001362899"/>
    </source>
</evidence>
<dbReference type="GO" id="GO:0006886">
    <property type="term" value="P:intracellular protein transport"/>
    <property type="evidence" value="ECO:0007669"/>
    <property type="project" value="InterPro"/>
</dbReference>
<keyword evidence="8 16" id="KW-0256">Endoplasmic reticulum</keyword>
<dbReference type="GO" id="GO:0030127">
    <property type="term" value="C:COPII vesicle coat"/>
    <property type="evidence" value="ECO:0007669"/>
    <property type="project" value="InterPro"/>
</dbReference>
<evidence type="ECO:0000259" key="19">
    <source>
        <dbReference type="Pfam" id="PF04811"/>
    </source>
</evidence>
<dbReference type="Gene3D" id="1.20.120.730">
    <property type="entry name" value="Sec23/Sec24 helical domain"/>
    <property type="match status" value="1"/>
</dbReference>
<dbReference type="InterPro" id="IPR036465">
    <property type="entry name" value="vWFA_dom_sf"/>
</dbReference>
<dbReference type="InterPro" id="IPR006896">
    <property type="entry name" value="Sec23/24_trunk_dom"/>
</dbReference>
<dbReference type="SUPFAM" id="SSF81811">
    <property type="entry name" value="Helical domain of Sec23/24"/>
    <property type="match status" value="1"/>
</dbReference>
<dbReference type="InterPro" id="IPR036180">
    <property type="entry name" value="Gelsolin-like_dom_sf"/>
</dbReference>
<keyword evidence="6 16" id="KW-0963">Cytoplasm</keyword>
<dbReference type="SUPFAM" id="SSF82754">
    <property type="entry name" value="C-terminal, gelsolin-like domain of Sec23/24"/>
    <property type="match status" value="1"/>
</dbReference>
<dbReference type="Gene3D" id="2.30.30.380">
    <property type="entry name" value="Zn-finger domain of Sec23/24"/>
    <property type="match status" value="1"/>
</dbReference>
<dbReference type="FunFam" id="1.20.120.730:FF:000005">
    <property type="entry name" value="Protein transport protein SEC23"/>
    <property type="match status" value="1"/>
</dbReference>
<sequence length="768" mass="85327">MNFEEYEDADGVRLAWNCFPSSKVEATRAVVPVSALYTPLREKQDLRVLQYEPVTCRASCRAVLNPFCQVIPREKVWVCPFCKEKNQLPSHYRDISQNSLPFELESAASTVEYELSRPASHPPVFVFVVDLCQDEENLAALRDALIVVVSLLPSNALVGLVTFGAMAQVYELGYDKCSKTYVFRGSTDYTSKQINDMLGLGSAQTVAQPVNGPSAAPVPAPTSALERFLVPAEKCEFQITQAIESLRPDPWEVPAEHRPARCTGVAMSIAISMLGRLIPNTGARIMLFAAGAPTEGPGMVVGRALREPLRSHHDIESDTASHHGKATKFYDSLAKRVSSNGHAVDIFVGCYDQVGLHEMQNLANYTGGVIVLNDAFTTSIFKQSLQRVFAIDDQGSMIMGFNATFDVFTAEELKVSGVIGTCISNQRKTRHVSDTQIGAGGTSQWRVCSITPSHTFGVYFELTQAGQNTQQQFHQNGQFPSTVIQFLTHYQHSSGANRLRVTTVIRSLVPGGDPALAKSFDQEAAAVLMSRIAVYKVEKDESSSSDLLKWSDRMLIKLCQRFADYRKGDPQSFRLAQNFALYPQFMYHLRRSQFMNVFNNSPDETAFYRHTLNREDLTNTMIMIQPTLMSFKLDEEPEPVLLDSVSLQPDCILLLDTFFHILIWHGSTIAQWRKAGYQDQPEYANLKALLEAPRAEAALLLVDRFPLPRFIDTDEGASQARFLLSKLNPTGTHKRTPGLGQGGIVLTDDVNLQAFMKHLQEVAVKTTA</sequence>
<evidence type="ECO:0000256" key="7">
    <source>
        <dbReference type="ARBA" id="ARBA00022723"/>
    </source>
</evidence>
<accession>A0AAV5RDS0</accession>
<comment type="subunit">
    <text evidence="4">The COPII coat is composed of at least 5 proteins: the SEC23/24 complex, the SEC13/31 complex, and the protein SAR1.</text>
</comment>
<evidence type="ECO:0000256" key="12">
    <source>
        <dbReference type="ARBA" id="ARBA00023034"/>
    </source>
</evidence>
<keyword evidence="13 16" id="KW-0472">Membrane</keyword>
<evidence type="ECO:0000256" key="1">
    <source>
        <dbReference type="ARBA" id="ARBA00004299"/>
    </source>
</evidence>
<evidence type="ECO:0000256" key="9">
    <source>
        <dbReference type="ARBA" id="ARBA00022833"/>
    </source>
</evidence>
<comment type="function">
    <text evidence="15 16">Component of the coat protein complex II (COPII) which promotes the formation of transport vesicles from the endoplasmic reticulum (ER). The coat has two main functions, the physical deformation of the endoplasmic reticulum membrane into vesicles and the selection of cargo molecules.</text>
</comment>
<dbReference type="SUPFAM" id="SSF82919">
    <property type="entry name" value="Zn-finger domain of Sec23/24"/>
    <property type="match status" value="1"/>
</dbReference>
<dbReference type="InterPro" id="IPR037550">
    <property type="entry name" value="Sec23_C"/>
</dbReference>
<keyword evidence="11 16" id="KW-0653">Protein transport</keyword>
<dbReference type="GO" id="GO:0000139">
    <property type="term" value="C:Golgi membrane"/>
    <property type="evidence" value="ECO:0007669"/>
    <property type="project" value="UniProtKB-SubCell"/>
</dbReference>
<dbReference type="FunFam" id="2.30.30.380:FF:000001">
    <property type="entry name" value="Protein transport protein SEC23"/>
    <property type="match status" value="1"/>
</dbReference>
<comment type="caution">
    <text evidence="22">The sequence shown here is derived from an EMBL/GenBank/DDBJ whole genome shotgun (WGS) entry which is preliminary data.</text>
</comment>
<evidence type="ECO:0000256" key="8">
    <source>
        <dbReference type="ARBA" id="ARBA00022824"/>
    </source>
</evidence>
<feature type="domain" description="Zinc finger Sec23/Sec24-type" evidence="18">
    <location>
        <begin position="53"/>
        <end position="92"/>
    </location>
</feature>
<dbReference type="InterPro" id="IPR037364">
    <property type="entry name" value="Sec23"/>
</dbReference>
<comment type="subcellular location">
    <subcellularLocation>
        <location evidence="16">Cytoplasm</location>
    </subcellularLocation>
    <subcellularLocation>
        <location evidence="1 16">Cytoplasmic vesicle</location>
        <location evidence="1 16">COPII-coated vesicle membrane</location>
        <topology evidence="1 16">Peripheral membrane protein</topology>
        <orientation evidence="1 16">Cytoplasmic side</orientation>
    </subcellularLocation>
    <subcellularLocation>
        <location evidence="2 16">Endoplasmic reticulum membrane</location>
        <topology evidence="2 16">Peripheral membrane protein</topology>
        <orientation evidence="2 16">Cytoplasmic side</orientation>
    </subcellularLocation>
    <subcellularLocation>
        <location evidence="16">Golgi apparatus membrane</location>
        <topology evidence="16">Peripheral membrane protein</topology>
        <orientation evidence="16">Cytoplasmic side</orientation>
    </subcellularLocation>
</comment>
<comment type="similarity">
    <text evidence="3 16">Belongs to the SEC23/SEC24 family. SEC23 subfamily.</text>
</comment>
<evidence type="ECO:0000259" key="20">
    <source>
        <dbReference type="Pfam" id="PF04815"/>
    </source>
</evidence>
<dbReference type="Proteomes" id="UP001362899">
    <property type="component" value="Unassembled WGS sequence"/>
</dbReference>
<evidence type="ECO:0000259" key="21">
    <source>
        <dbReference type="Pfam" id="PF08033"/>
    </source>
</evidence>
<reference evidence="22 23" key="1">
    <citation type="journal article" date="2023" name="Elife">
        <title>Identification of key yeast species and microbe-microbe interactions impacting larval growth of Drosophila in the wild.</title>
        <authorList>
            <person name="Mure A."/>
            <person name="Sugiura Y."/>
            <person name="Maeda R."/>
            <person name="Honda K."/>
            <person name="Sakurai N."/>
            <person name="Takahashi Y."/>
            <person name="Watada M."/>
            <person name="Katoh T."/>
            <person name="Gotoh A."/>
            <person name="Gotoh Y."/>
            <person name="Taniguchi I."/>
            <person name="Nakamura K."/>
            <person name="Hayashi T."/>
            <person name="Katayama T."/>
            <person name="Uemura T."/>
            <person name="Hattori Y."/>
        </authorList>
    </citation>
    <scope>NUCLEOTIDE SEQUENCE [LARGE SCALE GENOMIC DNA]</scope>
    <source>
        <strain evidence="22 23">SB-73</strain>
    </source>
</reference>
<feature type="domain" description="Gelsolin-like" evidence="17">
    <location>
        <begin position="635"/>
        <end position="723"/>
    </location>
</feature>
<dbReference type="GO" id="GO:0005789">
    <property type="term" value="C:endoplasmic reticulum membrane"/>
    <property type="evidence" value="ECO:0007669"/>
    <property type="project" value="UniProtKB-SubCell"/>
</dbReference>
<dbReference type="InterPro" id="IPR036175">
    <property type="entry name" value="Sec23/24_helical_dom_sf"/>
</dbReference>
<dbReference type="GO" id="GO:0008270">
    <property type="term" value="F:zinc ion binding"/>
    <property type="evidence" value="ECO:0007669"/>
    <property type="project" value="InterPro"/>
</dbReference>
<proteinExistence type="inferred from homology"/>
<evidence type="ECO:0000259" key="17">
    <source>
        <dbReference type="Pfam" id="PF00626"/>
    </source>
</evidence>
<evidence type="ECO:0000256" key="13">
    <source>
        <dbReference type="ARBA" id="ARBA00023136"/>
    </source>
</evidence>
<protein>
    <recommendedName>
        <fullName evidence="16">Protein transport protein SEC23</fullName>
    </recommendedName>
</protein>
<evidence type="ECO:0000256" key="16">
    <source>
        <dbReference type="RuleBase" id="RU365030"/>
    </source>
</evidence>
<evidence type="ECO:0000256" key="2">
    <source>
        <dbReference type="ARBA" id="ARBA00004397"/>
    </source>
</evidence>
<dbReference type="Pfam" id="PF00626">
    <property type="entry name" value="Gelsolin"/>
    <property type="match status" value="1"/>
</dbReference>
<evidence type="ECO:0000256" key="4">
    <source>
        <dbReference type="ARBA" id="ARBA00011845"/>
    </source>
</evidence>
<dbReference type="InterPro" id="IPR006895">
    <property type="entry name" value="Znf_Sec23_Sec24"/>
</dbReference>
<evidence type="ECO:0000256" key="5">
    <source>
        <dbReference type="ARBA" id="ARBA00022448"/>
    </source>
</evidence>
<dbReference type="PANTHER" id="PTHR11141">
    <property type="entry name" value="PROTEIN TRANSPORT PROTEIN SEC23"/>
    <property type="match status" value="1"/>
</dbReference>
<name>A0AAV5RDS0_STABA</name>
<keyword evidence="14 16" id="KW-0968">Cytoplasmic vesicle</keyword>
<dbReference type="Gene3D" id="2.60.40.1670">
    <property type="entry name" value="beta-sandwich domain of Sec23/24"/>
    <property type="match status" value="1"/>
</dbReference>
<dbReference type="Pfam" id="PF04810">
    <property type="entry name" value="zf-Sec23_Sec24"/>
    <property type="match status" value="1"/>
</dbReference>
<dbReference type="InterPro" id="IPR036174">
    <property type="entry name" value="Znf_Sec23_Sec24_sf"/>
</dbReference>
<dbReference type="GO" id="GO:0005096">
    <property type="term" value="F:GTPase activator activity"/>
    <property type="evidence" value="ECO:0007669"/>
    <property type="project" value="TreeGrafter"/>
</dbReference>
<dbReference type="InterPro" id="IPR012990">
    <property type="entry name" value="Beta-sandwich_Sec23_24"/>
</dbReference>
<dbReference type="PANTHER" id="PTHR11141:SF0">
    <property type="entry name" value="PROTEIN TRANSPORT PROTEIN SEC23"/>
    <property type="match status" value="1"/>
</dbReference>
<keyword evidence="5 16" id="KW-0813">Transport</keyword>
<dbReference type="GO" id="GO:0070971">
    <property type="term" value="C:endoplasmic reticulum exit site"/>
    <property type="evidence" value="ECO:0007669"/>
    <property type="project" value="TreeGrafter"/>
</dbReference>
<dbReference type="CDD" id="cd11287">
    <property type="entry name" value="Sec23_C"/>
    <property type="match status" value="1"/>
</dbReference>
<keyword evidence="9 16" id="KW-0862">Zinc</keyword>
<dbReference type="Gene3D" id="3.40.20.10">
    <property type="entry name" value="Severin"/>
    <property type="match status" value="1"/>
</dbReference>
<gene>
    <name evidence="22" type="ORF">DASB73_006690</name>
</gene>
<dbReference type="InterPro" id="IPR029006">
    <property type="entry name" value="ADF-H/Gelsolin-like_dom_sf"/>
</dbReference>
<dbReference type="EMBL" id="BTGC01000003">
    <property type="protein sequence ID" value="GMM49711.1"/>
    <property type="molecule type" value="Genomic_DNA"/>
</dbReference>
<keyword evidence="7 16" id="KW-0479">Metal-binding</keyword>
<evidence type="ECO:0000259" key="18">
    <source>
        <dbReference type="Pfam" id="PF04810"/>
    </source>
</evidence>
<feature type="domain" description="Sec23/Sec24 helical" evidence="20">
    <location>
        <begin position="521"/>
        <end position="621"/>
    </location>
</feature>
<dbReference type="Pfam" id="PF04811">
    <property type="entry name" value="Sec23_trunk"/>
    <property type="match status" value="1"/>
</dbReference>
<dbReference type="SUPFAM" id="SSF81995">
    <property type="entry name" value="beta-sandwich domain of Sec23/24"/>
    <property type="match status" value="1"/>
</dbReference>
<dbReference type="FunFam" id="3.40.20.10:FF:000006">
    <property type="entry name" value="Protein transport protein SEC23"/>
    <property type="match status" value="1"/>
</dbReference>
<keyword evidence="10 16" id="KW-0931">ER-Golgi transport</keyword>
<dbReference type="InterPro" id="IPR006900">
    <property type="entry name" value="Sec23/24_helical_dom"/>
</dbReference>
<dbReference type="Pfam" id="PF04815">
    <property type="entry name" value="Sec23_helical"/>
    <property type="match status" value="1"/>
</dbReference>
<dbReference type="SUPFAM" id="SSF53300">
    <property type="entry name" value="vWA-like"/>
    <property type="match status" value="1"/>
</dbReference>
<evidence type="ECO:0000256" key="11">
    <source>
        <dbReference type="ARBA" id="ARBA00022927"/>
    </source>
</evidence>
<feature type="domain" description="Sec23/Sec24 trunk" evidence="19">
    <location>
        <begin position="121"/>
        <end position="389"/>
    </location>
</feature>
<evidence type="ECO:0000256" key="10">
    <source>
        <dbReference type="ARBA" id="ARBA00022892"/>
    </source>
</evidence>
<feature type="domain" description="Sec23/Sec24 beta-sandwich" evidence="21">
    <location>
        <begin position="400"/>
        <end position="507"/>
    </location>
</feature>
<dbReference type="Pfam" id="PF08033">
    <property type="entry name" value="Sec23_BS"/>
    <property type="match status" value="1"/>
</dbReference>
<dbReference type="AlphaFoldDB" id="A0AAV5RDS0"/>
<evidence type="ECO:0000256" key="14">
    <source>
        <dbReference type="ARBA" id="ARBA00023329"/>
    </source>
</evidence>
<dbReference type="FunFam" id="3.40.50.410:FF:000008">
    <property type="entry name" value="Protein transport protein SEC23"/>
    <property type="match status" value="1"/>
</dbReference>
<dbReference type="GO" id="GO:0090110">
    <property type="term" value="P:COPII-coated vesicle cargo loading"/>
    <property type="evidence" value="ECO:0007669"/>
    <property type="project" value="TreeGrafter"/>
</dbReference>
<evidence type="ECO:0000256" key="3">
    <source>
        <dbReference type="ARBA" id="ARBA00009210"/>
    </source>
</evidence>
<keyword evidence="12 16" id="KW-0333">Golgi apparatus</keyword>